<organism evidence="12 13">
    <name type="scientific">Pelagicoccus enzymogenes</name>
    <dbReference type="NCBI Taxonomy" id="2773457"/>
    <lineage>
        <taxon>Bacteria</taxon>
        <taxon>Pseudomonadati</taxon>
        <taxon>Verrucomicrobiota</taxon>
        <taxon>Opitutia</taxon>
        <taxon>Puniceicoccales</taxon>
        <taxon>Pelagicoccaceae</taxon>
        <taxon>Pelagicoccus</taxon>
    </lineage>
</organism>
<dbReference type="SMART" id="SM00487">
    <property type="entry name" value="DEXDc"/>
    <property type="match status" value="1"/>
</dbReference>
<dbReference type="GO" id="GO:0004386">
    <property type="term" value="F:helicase activity"/>
    <property type="evidence" value="ECO:0007669"/>
    <property type="project" value="UniProtKB-KW"/>
</dbReference>
<keyword evidence="1" id="KW-0547">Nucleotide-binding</keyword>
<dbReference type="Pfam" id="PF12137">
    <property type="entry name" value="RapA_C"/>
    <property type="match status" value="1"/>
</dbReference>
<evidence type="ECO:0000256" key="9">
    <source>
        <dbReference type="SAM" id="Coils"/>
    </source>
</evidence>
<evidence type="ECO:0000256" key="8">
    <source>
        <dbReference type="ARBA" id="ARBA00023163"/>
    </source>
</evidence>
<dbReference type="Gene3D" id="3.30.360.80">
    <property type="match status" value="1"/>
</dbReference>
<name>A0A927FDS5_9BACT</name>
<evidence type="ECO:0000259" key="10">
    <source>
        <dbReference type="PROSITE" id="PS51192"/>
    </source>
</evidence>
<dbReference type="PANTHER" id="PTHR45766:SF6">
    <property type="entry name" value="SWI_SNF-RELATED MATRIX-ASSOCIATED ACTIN-DEPENDENT REGULATOR OF CHROMATIN SUBFAMILY A-LIKE PROTEIN 1"/>
    <property type="match status" value="1"/>
</dbReference>
<evidence type="ECO:0000256" key="2">
    <source>
        <dbReference type="ARBA" id="ARBA00022801"/>
    </source>
</evidence>
<dbReference type="Pfam" id="PF00271">
    <property type="entry name" value="Helicase_C"/>
    <property type="match status" value="1"/>
</dbReference>
<dbReference type="InterPro" id="IPR038718">
    <property type="entry name" value="SNF2-like_sf"/>
</dbReference>
<dbReference type="Gene3D" id="3.40.50.300">
    <property type="entry name" value="P-loop containing nucleotide triphosphate hydrolases"/>
    <property type="match status" value="1"/>
</dbReference>
<sequence length="953" mass="106309">MNKYVVGQRFVSEPEPELGLGIVEEVDGFRVTLGFPASGERRIYAAGASVLKRVLFREGERVNSKSGVSFTVEALVDVDGLITYQGEGQTLCEAELVAAGSFNHPQDRLMAGQVDDNEVFDLRQRALLLQNELRSSELRGFFGGRLDLIPHQYYILKEVSSRQLPRVLLSDEVGLGKTIEACLILQRLRAVGRAERALILVPEPLVHQWFVELLRRFGLWFGIFDEARCRALEASNGGENPFLDEQLVLCSVDYLAHSEVRRAQAIDAGWDIVIVDEAHHLEWSPEEASDEYQLVEALGQKSPGLLLLTATPTQLGLAGHFARLRLLDPDRYSDLDTFQEEMADFGRVAEIAGKIIDQETLEASDEKALQEIFHRDQAGLKKRLQDLAKKKKGARESLLKALLDEHGTGRVVFRNTRANMKGFPKRMYCPAPLKSGGDKVLLAKLVRELQAESSDSESDIRYNFKGDPRLDWLVSFLKARKGAKTLLICKSRQKAIALDAALKEVLNINVGLFHEELQLVQRDRNAAWFAEEEGAQLLICSEIGSEGRNFQFAHHLVLFDLPINPGLLEQRIGRLDRIGQTSTIQIHVPYVVGSPQECIAEWCHQGIDGFESCVHGGAEYLAKFGESLVSLAVEYGSSKKTNRDKLEAFIEETQAFREEISARLAKGRDRLLELNSFDAAVADEVVRKVRAAEKDSNLKAFLYDLLDFYGVRVDEQEDGDVILDPSHAYVESFPSLPPEGALATFERQRAITREDMMFVTPDHSLVGDSIDLLVNSEKGVSAFSLHESDDPGLSVEVVFVLETVALSHLHVDRFLSPTPIRVVVDIRGSDLSEERPLEWAAENLEPGDINRFLERPGFNREFLDAMIGGAEELASKRAKSVKTAAKSKAKKVLEAEIERLLDLQKINDNVSEEEIAIAKAELSGVREAIDEARLRLDSLRLVVEGEVDGLQPT</sequence>
<dbReference type="Gene3D" id="2.30.30.930">
    <property type="match status" value="1"/>
</dbReference>
<keyword evidence="4" id="KW-0067">ATP-binding</keyword>
<dbReference type="InterPro" id="IPR022737">
    <property type="entry name" value="RapA_C"/>
</dbReference>
<dbReference type="Proteomes" id="UP000622317">
    <property type="component" value="Unassembled WGS sequence"/>
</dbReference>
<protein>
    <submittedName>
        <fullName evidence="12">RNA polymerase-associated protein RapA</fullName>
    </submittedName>
</protein>
<dbReference type="InterPro" id="IPR027417">
    <property type="entry name" value="P-loop_NTPase"/>
</dbReference>
<keyword evidence="13" id="KW-1185">Reference proteome</keyword>
<evidence type="ECO:0000259" key="11">
    <source>
        <dbReference type="PROSITE" id="PS51194"/>
    </source>
</evidence>
<dbReference type="GO" id="GO:0005524">
    <property type="term" value="F:ATP binding"/>
    <property type="evidence" value="ECO:0007669"/>
    <property type="project" value="UniProtKB-KW"/>
</dbReference>
<dbReference type="GO" id="GO:0003677">
    <property type="term" value="F:DNA binding"/>
    <property type="evidence" value="ECO:0007669"/>
    <property type="project" value="UniProtKB-KW"/>
</dbReference>
<dbReference type="InterPro" id="IPR040766">
    <property type="entry name" value="Tudor_2_RapA"/>
</dbReference>
<dbReference type="GO" id="GO:0016817">
    <property type="term" value="F:hydrolase activity, acting on acid anhydrides"/>
    <property type="evidence" value="ECO:0007669"/>
    <property type="project" value="InterPro"/>
</dbReference>
<dbReference type="CDD" id="cd18793">
    <property type="entry name" value="SF2_C_SNF"/>
    <property type="match status" value="1"/>
</dbReference>
<dbReference type="SMART" id="SM00490">
    <property type="entry name" value="HELICc"/>
    <property type="match status" value="1"/>
</dbReference>
<dbReference type="NCBIfam" id="NF003426">
    <property type="entry name" value="PRK04914.1"/>
    <property type="match status" value="1"/>
</dbReference>
<evidence type="ECO:0000256" key="7">
    <source>
        <dbReference type="ARBA" id="ARBA00023159"/>
    </source>
</evidence>
<dbReference type="SUPFAM" id="SSF52540">
    <property type="entry name" value="P-loop containing nucleoside triphosphate hydrolases"/>
    <property type="match status" value="2"/>
</dbReference>
<keyword evidence="8" id="KW-0804">Transcription</keyword>
<dbReference type="Gene3D" id="2.30.30.140">
    <property type="match status" value="1"/>
</dbReference>
<dbReference type="InterPro" id="IPR023949">
    <property type="entry name" value="Helicase_RapA"/>
</dbReference>
<feature type="coiled-coil region" evidence="9">
    <location>
        <begin position="893"/>
        <end position="935"/>
    </location>
</feature>
<reference evidence="12" key="1">
    <citation type="submission" date="2020-09" db="EMBL/GenBank/DDBJ databases">
        <title>Pelagicoccus enzymogenes sp. nov. with an EPS production, isolated from marine sediment.</title>
        <authorList>
            <person name="Feng X."/>
        </authorList>
    </citation>
    <scope>NUCLEOTIDE SEQUENCE</scope>
    <source>
        <strain evidence="12">NFK12</strain>
    </source>
</reference>
<dbReference type="GO" id="GO:0006355">
    <property type="term" value="P:regulation of DNA-templated transcription"/>
    <property type="evidence" value="ECO:0007669"/>
    <property type="project" value="InterPro"/>
</dbReference>
<dbReference type="PANTHER" id="PTHR45766">
    <property type="entry name" value="DNA ANNEALING HELICASE AND ENDONUCLEASE ZRANB3 FAMILY MEMBER"/>
    <property type="match status" value="1"/>
</dbReference>
<dbReference type="InterPro" id="IPR014001">
    <property type="entry name" value="Helicase_ATP-bd"/>
</dbReference>
<dbReference type="PROSITE" id="PS51192">
    <property type="entry name" value="HELICASE_ATP_BIND_1"/>
    <property type="match status" value="1"/>
</dbReference>
<dbReference type="InterPro" id="IPR040765">
    <property type="entry name" value="Tudor_1_RapA"/>
</dbReference>
<dbReference type="Gene3D" id="3.40.50.10810">
    <property type="entry name" value="Tandem AAA-ATPase domain"/>
    <property type="match status" value="1"/>
</dbReference>
<dbReference type="AlphaFoldDB" id="A0A927FDS5"/>
<keyword evidence="3" id="KW-0347">Helicase</keyword>
<evidence type="ECO:0000313" key="13">
    <source>
        <dbReference type="Proteomes" id="UP000622317"/>
    </source>
</evidence>
<dbReference type="PROSITE" id="PS51194">
    <property type="entry name" value="HELICASE_CTER"/>
    <property type="match status" value="1"/>
</dbReference>
<dbReference type="EMBL" id="JACYFG010000051">
    <property type="protein sequence ID" value="MBD5781835.1"/>
    <property type="molecule type" value="Genomic_DNA"/>
</dbReference>
<gene>
    <name evidence="12" type="primary">rapA</name>
    <name evidence="12" type="ORF">IEN85_20205</name>
</gene>
<keyword evidence="2" id="KW-0378">Hydrolase</keyword>
<feature type="domain" description="Helicase C-terminal" evidence="11">
    <location>
        <begin position="469"/>
        <end position="625"/>
    </location>
</feature>
<dbReference type="InterPro" id="IPR057342">
    <property type="entry name" value="DEXDc_RapA"/>
</dbReference>
<proteinExistence type="inferred from homology"/>
<dbReference type="InterPro" id="IPR000330">
    <property type="entry name" value="SNF2_N"/>
</dbReference>
<evidence type="ECO:0000256" key="3">
    <source>
        <dbReference type="ARBA" id="ARBA00022806"/>
    </source>
</evidence>
<dbReference type="HAMAP" id="MF_01821">
    <property type="entry name" value="Helicase_RapA"/>
    <property type="match status" value="1"/>
</dbReference>
<evidence type="ECO:0000313" key="12">
    <source>
        <dbReference type="EMBL" id="MBD5781835.1"/>
    </source>
</evidence>
<keyword evidence="5" id="KW-0805">Transcription regulation</keyword>
<evidence type="ECO:0000256" key="5">
    <source>
        <dbReference type="ARBA" id="ARBA00023015"/>
    </source>
</evidence>
<comment type="caution">
    <text evidence="12">The sequence shown here is derived from an EMBL/GenBank/DDBJ whole genome shotgun (WGS) entry which is preliminary data.</text>
</comment>
<dbReference type="Pfam" id="PF18337">
    <property type="entry name" value="Tudor_RapA"/>
    <property type="match status" value="1"/>
</dbReference>
<evidence type="ECO:0000256" key="6">
    <source>
        <dbReference type="ARBA" id="ARBA00023125"/>
    </source>
</evidence>
<evidence type="ECO:0000256" key="1">
    <source>
        <dbReference type="ARBA" id="ARBA00022741"/>
    </source>
</evidence>
<accession>A0A927FDS5</accession>
<dbReference type="Gene3D" id="6.10.140.1500">
    <property type="match status" value="1"/>
</dbReference>
<keyword evidence="7" id="KW-0010">Activator</keyword>
<evidence type="ECO:0000256" key="4">
    <source>
        <dbReference type="ARBA" id="ARBA00022840"/>
    </source>
</evidence>
<dbReference type="RefSeq" id="WP_191618914.1">
    <property type="nucleotide sequence ID" value="NZ_JACYFG010000051.1"/>
</dbReference>
<dbReference type="Pfam" id="PF18339">
    <property type="entry name" value="Tudor_1_RapA"/>
    <property type="match status" value="1"/>
</dbReference>
<keyword evidence="6" id="KW-0238">DNA-binding</keyword>
<dbReference type="CDD" id="cd18011">
    <property type="entry name" value="DEXDc_RapA"/>
    <property type="match status" value="1"/>
</dbReference>
<keyword evidence="9" id="KW-0175">Coiled coil</keyword>
<dbReference type="InterPro" id="IPR001650">
    <property type="entry name" value="Helicase_C-like"/>
</dbReference>
<dbReference type="InterPro" id="IPR049730">
    <property type="entry name" value="SNF2/RAD54-like_C"/>
</dbReference>
<dbReference type="Pfam" id="PF00176">
    <property type="entry name" value="SNF2-rel_dom"/>
    <property type="match status" value="1"/>
</dbReference>
<feature type="domain" description="Helicase ATP-binding" evidence="10">
    <location>
        <begin position="158"/>
        <end position="330"/>
    </location>
</feature>